<evidence type="ECO:0000256" key="1">
    <source>
        <dbReference type="SAM" id="Phobius"/>
    </source>
</evidence>
<evidence type="ECO:0000313" key="3">
    <source>
        <dbReference type="EMBL" id="OGE78827.1"/>
    </source>
</evidence>
<keyword evidence="1" id="KW-0472">Membrane</keyword>
<sequence length="220" mass="25763">MKTYFKQSISQIIDDSLPEPILELTEERIEKLKNTAEVIMGVLSIATILTMTVVAPNAIQALKLFQKRKGKKFSTKQNKQKILKSFYYLRSKGYIEFKARGKDYELLLTDKGKKQIKNLNFDTLSIAAPATWDGKFWQIAIDIPVKYKTAADYLRTKLKELNCYPLQRSLWFYPHDPRGEIEFVARTYGVANYLTFMKIERMEQDDESMLREYFRSLSII</sequence>
<comment type="caution">
    <text evidence="3">The sequence shown here is derived from an EMBL/GenBank/DDBJ whole genome shotgun (WGS) entry which is preliminary data.</text>
</comment>
<organism evidence="3 4">
    <name type="scientific">Candidatus Doudnabacteria bacterium RIFCSPHIGHO2_01_FULL_46_14</name>
    <dbReference type="NCBI Taxonomy" id="1817824"/>
    <lineage>
        <taxon>Bacteria</taxon>
        <taxon>Candidatus Doudnaibacteriota</taxon>
    </lineage>
</organism>
<dbReference type="STRING" id="1817824.A2751_01375"/>
<feature type="transmembrane region" description="Helical" evidence="1">
    <location>
        <begin position="38"/>
        <end position="59"/>
    </location>
</feature>
<dbReference type="Proteomes" id="UP000176864">
    <property type="component" value="Unassembled WGS sequence"/>
</dbReference>
<dbReference type="Pfam" id="PF20803">
    <property type="entry name" value="PaaX_M"/>
    <property type="match status" value="1"/>
</dbReference>
<name>A0A1F5NMA0_9BACT</name>
<gene>
    <name evidence="3" type="ORF">A2751_01375</name>
</gene>
<evidence type="ECO:0000259" key="2">
    <source>
        <dbReference type="Pfam" id="PF20803"/>
    </source>
</evidence>
<accession>A0A1F5NMA0</accession>
<keyword evidence="1" id="KW-1133">Transmembrane helix</keyword>
<dbReference type="AlphaFoldDB" id="A0A1F5NMA0"/>
<protein>
    <recommendedName>
        <fullName evidence="2">Transcriptional repressor PaaX-like central Cas2-like domain-containing protein</fullName>
    </recommendedName>
</protein>
<proteinExistence type="predicted"/>
<feature type="domain" description="Transcriptional repressor PaaX-like central Cas2-like" evidence="2">
    <location>
        <begin position="130"/>
        <end position="207"/>
    </location>
</feature>
<dbReference type="InterPro" id="IPR048846">
    <property type="entry name" value="PaaX-like_central"/>
</dbReference>
<reference evidence="3 4" key="1">
    <citation type="journal article" date="2016" name="Nat. Commun.">
        <title>Thousands of microbial genomes shed light on interconnected biogeochemical processes in an aquifer system.</title>
        <authorList>
            <person name="Anantharaman K."/>
            <person name="Brown C.T."/>
            <person name="Hug L.A."/>
            <person name="Sharon I."/>
            <person name="Castelle C.J."/>
            <person name="Probst A.J."/>
            <person name="Thomas B.C."/>
            <person name="Singh A."/>
            <person name="Wilkins M.J."/>
            <person name="Karaoz U."/>
            <person name="Brodie E.L."/>
            <person name="Williams K.H."/>
            <person name="Hubbard S.S."/>
            <person name="Banfield J.F."/>
        </authorList>
    </citation>
    <scope>NUCLEOTIDE SEQUENCE [LARGE SCALE GENOMIC DNA]</scope>
</reference>
<dbReference type="EMBL" id="MFEK01000013">
    <property type="protein sequence ID" value="OGE78827.1"/>
    <property type="molecule type" value="Genomic_DNA"/>
</dbReference>
<evidence type="ECO:0000313" key="4">
    <source>
        <dbReference type="Proteomes" id="UP000176864"/>
    </source>
</evidence>
<keyword evidence="1" id="KW-0812">Transmembrane</keyword>